<protein>
    <submittedName>
        <fullName evidence="2">Unannotated protein</fullName>
    </submittedName>
</protein>
<feature type="region of interest" description="Disordered" evidence="1">
    <location>
        <begin position="126"/>
        <end position="146"/>
    </location>
</feature>
<feature type="compositionally biased region" description="Low complexity" evidence="1">
    <location>
        <begin position="170"/>
        <end position="188"/>
    </location>
</feature>
<proteinExistence type="predicted"/>
<organism evidence="2">
    <name type="scientific">freshwater metagenome</name>
    <dbReference type="NCBI Taxonomy" id="449393"/>
    <lineage>
        <taxon>unclassified sequences</taxon>
        <taxon>metagenomes</taxon>
        <taxon>ecological metagenomes</taxon>
    </lineage>
</organism>
<feature type="compositionally biased region" description="Low complexity" evidence="1">
    <location>
        <begin position="9"/>
        <end position="21"/>
    </location>
</feature>
<feature type="region of interest" description="Disordered" evidence="1">
    <location>
        <begin position="289"/>
        <end position="318"/>
    </location>
</feature>
<reference evidence="2" key="1">
    <citation type="submission" date="2020-05" db="EMBL/GenBank/DDBJ databases">
        <authorList>
            <person name="Chiriac C."/>
            <person name="Salcher M."/>
            <person name="Ghai R."/>
            <person name="Kavagutti S V."/>
        </authorList>
    </citation>
    <scope>NUCLEOTIDE SEQUENCE</scope>
</reference>
<feature type="region of interest" description="Disordered" evidence="1">
    <location>
        <begin position="93"/>
        <end position="112"/>
    </location>
</feature>
<gene>
    <name evidence="2" type="ORF">UFOPK3773_01608</name>
</gene>
<name>A0A6J7KIJ3_9ZZZZ</name>
<evidence type="ECO:0000256" key="1">
    <source>
        <dbReference type="SAM" id="MobiDB-lite"/>
    </source>
</evidence>
<feature type="region of interest" description="Disordered" evidence="1">
    <location>
        <begin position="164"/>
        <end position="205"/>
    </location>
</feature>
<dbReference type="EMBL" id="CAFBNF010000204">
    <property type="protein sequence ID" value="CAB4954613.1"/>
    <property type="molecule type" value="Genomic_DNA"/>
</dbReference>
<sequence length="344" mass="35569">MMKSRLLKSCASPPAIAPSDSSRSLWASRIRARRASVTSRTCTSAAAGRSRWPATGVAEISWMRTVLLEPMSSDSMRAGSPATAPRIALSIRSRSPAPSSNGIVSSTVRPTSVESGSAVVELAITTRESRSTRRTRPGAASIAAASSASRCSSERCTRKRELAACRKSSRPMSASSTSATSVRTCCTRGIPNPSAAEAETSTGRSPKLIASGAETATEPSLAGGPNSSDRGFWPGSAGVAWAREKWMLPESGPTVSIASAMFTGMEMATTRNSGSPGCFVACGETNTRLGTATPSEPGTLRMPSSRGAPTSPDLATSGASAALVPSTFARALVPPRRSISYFIT</sequence>
<accession>A0A6J7KIJ3</accession>
<evidence type="ECO:0000313" key="2">
    <source>
        <dbReference type="EMBL" id="CAB4954613.1"/>
    </source>
</evidence>
<feature type="region of interest" description="Disordered" evidence="1">
    <location>
        <begin position="1"/>
        <end position="21"/>
    </location>
</feature>
<dbReference type="AlphaFoldDB" id="A0A6J7KIJ3"/>